<dbReference type="PANTHER" id="PTHR23151">
    <property type="entry name" value="DIHYDROLIPOAMIDE ACETYL/SUCCINYL-TRANSFERASE-RELATED"/>
    <property type="match status" value="1"/>
</dbReference>
<evidence type="ECO:0000256" key="2">
    <source>
        <dbReference type="ARBA" id="ARBA00007317"/>
    </source>
</evidence>
<keyword evidence="3 4" id="KW-0450">Lipoyl</keyword>
<sequence length="393" mass="40462">MAVFKMPSLGADMEAGKLVEWLVKPGDPVKHGDIVAVVETQKGAIEIEIFEDGVVEKLLAELGQSLPVGAPLAVIRAAGQVVTEAPEAPPSETPRADVEATAPVAKTEPSTVPPSPAPTGIAASPAAKARAAELGIALQSLTGSGPDGAIVLADVDAAKPAAPPSAKPERGAYLAEMRKAIAAAMTRSKREIPHYYVTHTVDLSAATDWLNAANAARPPEERILMGALLMKAVALAAREEKAVNGHFGEEGFTPSKAIHLGLAIALRGGGLVAPAILDADRLSLHALMEAMRDLTTRARAGRLKSSEMSMATLTFSALGESGVEAMAGIIVPPQVAIVTAGAPGPQPLVRDGEVVAAQAVTLTLAADHRVSDGRLGSKFLIAIDAKLQIPEEL</sequence>
<feature type="domain" description="Lipoyl-binding" evidence="6">
    <location>
        <begin position="1"/>
        <end position="76"/>
    </location>
</feature>
<dbReference type="STRING" id="1353537.TP2_14105"/>
<dbReference type="SUPFAM" id="SSF51230">
    <property type="entry name" value="Single hybrid motif"/>
    <property type="match status" value="1"/>
</dbReference>
<feature type="domain" description="Peripheral subunit-binding (PSBD)" evidence="7">
    <location>
        <begin position="122"/>
        <end position="159"/>
    </location>
</feature>
<dbReference type="InterPro" id="IPR023213">
    <property type="entry name" value="CAT-like_dom_sf"/>
</dbReference>
<reference evidence="8 9" key="1">
    <citation type="submission" date="2013-07" db="EMBL/GenBank/DDBJ databases">
        <title>Thioclava pacifica DSM 10166 Genome Sequencing.</title>
        <authorList>
            <person name="Lai Q."/>
            <person name="Shao Z."/>
        </authorList>
    </citation>
    <scope>NUCLEOTIDE SEQUENCE [LARGE SCALE GENOMIC DNA]</scope>
    <source>
        <strain evidence="8 9">DSM 10166</strain>
    </source>
</reference>
<evidence type="ECO:0000256" key="4">
    <source>
        <dbReference type="RuleBase" id="RU003423"/>
    </source>
</evidence>
<keyword evidence="4" id="KW-0808">Transferase</keyword>
<keyword evidence="9" id="KW-1185">Reference proteome</keyword>
<feature type="region of interest" description="Disordered" evidence="5">
    <location>
        <begin position="85"/>
        <end position="122"/>
    </location>
</feature>
<dbReference type="PROSITE" id="PS00189">
    <property type="entry name" value="LIPOYL"/>
    <property type="match status" value="1"/>
</dbReference>
<evidence type="ECO:0000259" key="6">
    <source>
        <dbReference type="PROSITE" id="PS50968"/>
    </source>
</evidence>
<organism evidence="8 9">
    <name type="scientific">Thioclava pacifica DSM 10166</name>
    <dbReference type="NCBI Taxonomy" id="1353537"/>
    <lineage>
        <taxon>Bacteria</taxon>
        <taxon>Pseudomonadati</taxon>
        <taxon>Pseudomonadota</taxon>
        <taxon>Alphaproteobacteria</taxon>
        <taxon>Rhodobacterales</taxon>
        <taxon>Paracoccaceae</taxon>
        <taxon>Thioclava</taxon>
    </lineage>
</organism>
<dbReference type="InterPro" id="IPR004167">
    <property type="entry name" value="PSBD"/>
</dbReference>
<dbReference type="PANTHER" id="PTHR23151:SF90">
    <property type="entry name" value="DIHYDROLIPOYLLYSINE-RESIDUE ACETYLTRANSFERASE COMPONENT OF PYRUVATE DEHYDROGENASE COMPLEX, MITOCHONDRIAL-RELATED"/>
    <property type="match status" value="1"/>
</dbReference>
<protein>
    <recommendedName>
        <fullName evidence="4">Dihydrolipoamide acetyltransferase component of pyruvate dehydrogenase complex</fullName>
        <ecNumber evidence="4">2.3.1.-</ecNumber>
    </recommendedName>
</protein>
<dbReference type="InterPro" id="IPR001078">
    <property type="entry name" value="2-oxoacid_DH_actylTfrase"/>
</dbReference>
<evidence type="ECO:0000313" key="9">
    <source>
        <dbReference type="Proteomes" id="UP000027432"/>
    </source>
</evidence>
<dbReference type="InterPro" id="IPR036625">
    <property type="entry name" value="E3-bd_dom_sf"/>
</dbReference>
<name>A0A074JN03_9RHOB</name>
<accession>A0A074JN03</accession>
<evidence type="ECO:0000313" key="8">
    <source>
        <dbReference type="EMBL" id="KEO50757.1"/>
    </source>
</evidence>
<dbReference type="InterPro" id="IPR003016">
    <property type="entry name" value="2-oxoA_DH_lipoyl-BS"/>
</dbReference>
<dbReference type="SUPFAM" id="SSF52777">
    <property type="entry name" value="CoA-dependent acyltransferases"/>
    <property type="match status" value="1"/>
</dbReference>
<dbReference type="GO" id="GO:0016746">
    <property type="term" value="F:acyltransferase activity"/>
    <property type="evidence" value="ECO:0007669"/>
    <property type="project" value="UniProtKB-KW"/>
</dbReference>
<dbReference type="Gene3D" id="2.40.50.100">
    <property type="match status" value="1"/>
</dbReference>
<dbReference type="Pfam" id="PF00198">
    <property type="entry name" value="2-oxoacid_dh"/>
    <property type="match status" value="1"/>
</dbReference>
<dbReference type="EMBL" id="AUND01000041">
    <property type="protein sequence ID" value="KEO50757.1"/>
    <property type="molecule type" value="Genomic_DNA"/>
</dbReference>
<dbReference type="Pfam" id="PF00364">
    <property type="entry name" value="Biotin_lipoyl"/>
    <property type="match status" value="1"/>
</dbReference>
<comment type="caution">
    <text evidence="8">The sequence shown here is derived from an EMBL/GenBank/DDBJ whole genome shotgun (WGS) entry which is preliminary data.</text>
</comment>
<evidence type="ECO:0000256" key="3">
    <source>
        <dbReference type="ARBA" id="ARBA00022823"/>
    </source>
</evidence>
<dbReference type="Gene3D" id="4.10.320.10">
    <property type="entry name" value="E3-binding domain"/>
    <property type="match status" value="1"/>
</dbReference>
<dbReference type="PROSITE" id="PS51826">
    <property type="entry name" value="PSBD"/>
    <property type="match status" value="1"/>
</dbReference>
<dbReference type="GO" id="GO:0045254">
    <property type="term" value="C:pyruvate dehydrogenase complex"/>
    <property type="evidence" value="ECO:0007669"/>
    <property type="project" value="InterPro"/>
</dbReference>
<evidence type="ECO:0000256" key="1">
    <source>
        <dbReference type="ARBA" id="ARBA00001938"/>
    </source>
</evidence>
<dbReference type="GO" id="GO:0006086">
    <property type="term" value="P:pyruvate decarboxylation to acetyl-CoA"/>
    <property type="evidence" value="ECO:0007669"/>
    <property type="project" value="InterPro"/>
</dbReference>
<dbReference type="Proteomes" id="UP000027432">
    <property type="component" value="Unassembled WGS sequence"/>
</dbReference>
<dbReference type="InterPro" id="IPR045257">
    <property type="entry name" value="E2/Pdx1"/>
</dbReference>
<dbReference type="Pfam" id="PF02817">
    <property type="entry name" value="E3_binding"/>
    <property type="match status" value="1"/>
</dbReference>
<evidence type="ECO:0000259" key="7">
    <source>
        <dbReference type="PROSITE" id="PS51826"/>
    </source>
</evidence>
<comment type="similarity">
    <text evidence="2 4">Belongs to the 2-oxoacid dehydrogenase family.</text>
</comment>
<dbReference type="Gene3D" id="3.30.559.10">
    <property type="entry name" value="Chloramphenicol acetyltransferase-like domain"/>
    <property type="match status" value="1"/>
</dbReference>
<dbReference type="SUPFAM" id="SSF47005">
    <property type="entry name" value="Peripheral subunit-binding domain of 2-oxo acid dehydrogenase complex"/>
    <property type="match status" value="1"/>
</dbReference>
<dbReference type="EC" id="2.3.1.-" evidence="4"/>
<dbReference type="InterPro" id="IPR000089">
    <property type="entry name" value="Biotin_lipoyl"/>
</dbReference>
<gene>
    <name evidence="8" type="ORF">TP2_14105</name>
</gene>
<keyword evidence="4" id="KW-0012">Acyltransferase</keyword>
<dbReference type="RefSeq" id="WP_038079918.1">
    <property type="nucleotide sequence ID" value="NZ_AUND01000041.1"/>
</dbReference>
<dbReference type="CDD" id="cd06849">
    <property type="entry name" value="lipoyl_domain"/>
    <property type="match status" value="1"/>
</dbReference>
<evidence type="ECO:0000256" key="5">
    <source>
        <dbReference type="SAM" id="MobiDB-lite"/>
    </source>
</evidence>
<dbReference type="InterPro" id="IPR011053">
    <property type="entry name" value="Single_hybrid_motif"/>
</dbReference>
<dbReference type="eggNOG" id="COG0508">
    <property type="taxonomic scope" value="Bacteria"/>
</dbReference>
<dbReference type="PROSITE" id="PS50968">
    <property type="entry name" value="BIOTINYL_LIPOYL"/>
    <property type="match status" value="1"/>
</dbReference>
<proteinExistence type="inferred from homology"/>
<comment type="cofactor">
    <cofactor evidence="1 4">
        <name>(R)-lipoate</name>
        <dbReference type="ChEBI" id="CHEBI:83088"/>
    </cofactor>
</comment>
<dbReference type="AlphaFoldDB" id="A0A074JN03"/>
<dbReference type="OrthoDB" id="9805770at2"/>